<feature type="region of interest" description="Disordered" evidence="5">
    <location>
        <begin position="1"/>
        <end position="74"/>
    </location>
</feature>
<dbReference type="AlphaFoldDB" id="J7RUC0"/>
<dbReference type="InterPro" id="IPR036915">
    <property type="entry name" value="Cyclin-like_sf"/>
</dbReference>
<dbReference type="InterPro" id="IPR004367">
    <property type="entry name" value="Cyclin_C-dom"/>
</dbReference>
<keyword evidence="3" id="KW-0131">Cell cycle</keyword>
<dbReference type="Pfam" id="PF02984">
    <property type="entry name" value="Cyclin_C"/>
    <property type="match status" value="1"/>
</dbReference>
<sequence>MDSESPQTQRRSDSGESTIVTKGNHATGKQFPNEENEVSSLIGEKKRGLGPAVKSNRGALSERDANSVNPTAAKDRKRALNIVSEQRPTTREPSAAIYSNVQKKRRIFNDFESAAPGVKGTEQTLTKNGSDALADDTTFNTWEDLDRLEEGDVFLVPEYANDIFEHLYKRELETLPSHNYLVKHQSQIYYRPSVRAILIDWLVEVHEKFQCFPETLYLAINIMDRFFAGNRVATDKLQLVAVSALFMAAKFEEVHLPKLSEYAYITAGAATNTSIKKAELFMLTSLKFDLGWPNPLNFLRRISKADNYDTDTRNVGKLLLEHAICSPKFITTKPSLVAAMSMYIARQVTHKDKELWNKSLKHYSGGIDPLHDPEFQKLCKELIQELANPSTVLNSLLTKSADQSKYGSIFNDTCTWCKHQLACNFEGLFTL</sequence>
<dbReference type="eggNOG" id="KOG0653">
    <property type="taxonomic scope" value="Eukaryota"/>
</dbReference>
<dbReference type="HOGENOM" id="CLU_020695_10_2_1"/>
<feature type="compositionally biased region" description="Polar residues" evidence="5">
    <location>
        <begin position="1"/>
        <end position="21"/>
    </location>
</feature>
<evidence type="ECO:0000256" key="1">
    <source>
        <dbReference type="ARBA" id="ARBA00022618"/>
    </source>
</evidence>
<reference evidence="9" key="2">
    <citation type="submission" date="2012-08" db="EMBL/GenBank/DDBJ databases">
        <title>Genome sequence of Kazachstania naganishii.</title>
        <authorList>
            <person name="Gordon J.L."/>
            <person name="Armisen D."/>
            <person name="Proux-Wera E."/>
            <person name="OhEigeartaigh S.S."/>
            <person name="Byrne K.P."/>
            <person name="Wolfe K.H."/>
        </authorList>
    </citation>
    <scope>NUCLEOTIDE SEQUENCE [LARGE SCALE GENOMIC DNA]</scope>
    <source>
        <strain evidence="9">ATCC MYA-139 / BCRC 22969 / CBS 8797 / CCRC 22969 / KCTC 17520 / NBRC 10181 / NCYC 3082</strain>
    </source>
</reference>
<keyword evidence="2 4" id="KW-0195">Cyclin</keyword>
<dbReference type="GeneID" id="34524057"/>
<gene>
    <name evidence="8" type="primary">KNAG0A07690</name>
    <name evidence="8" type="ordered locus">KNAG_0A07690</name>
</gene>
<dbReference type="SUPFAM" id="SSF47954">
    <property type="entry name" value="Cyclin-like"/>
    <property type="match status" value="2"/>
</dbReference>
<dbReference type="OrthoDB" id="5590282at2759"/>
<evidence type="ECO:0000256" key="3">
    <source>
        <dbReference type="ARBA" id="ARBA00023306"/>
    </source>
</evidence>
<dbReference type="STRING" id="1071383.J7RUC0"/>
<comment type="similarity">
    <text evidence="4">Belongs to the cyclin family.</text>
</comment>
<dbReference type="InterPro" id="IPR048258">
    <property type="entry name" value="Cyclins_cyclin-box"/>
</dbReference>
<dbReference type="FunFam" id="1.10.472.10:FF:000001">
    <property type="entry name" value="G2/mitotic-specific cyclin"/>
    <property type="match status" value="1"/>
</dbReference>
<feature type="domain" description="Cyclin-like" evidence="6">
    <location>
        <begin position="297"/>
        <end position="384"/>
    </location>
</feature>
<protein>
    <submittedName>
        <fullName evidence="8">Uncharacterized protein</fullName>
    </submittedName>
</protein>
<dbReference type="GO" id="GO:0045740">
    <property type="term" value="P:positive regulation of DNA replication"/>
    <property type="evidence" value="ECO:0007669"/>
    <property type="project" value="EnsemblFungi"/>
</dbReference>
<dbReference type="GO" id="GO:0051301">
    <property type="term" value="P:cell division"/>
    <property type="evidence" value="ECO:0007669"/>
    <property type="project" value="UniProtKB-KW"/>
</dbReference>
<dbReference type="GO" id="GO:0006279">
    <property type="term" value="P:premeiotic DNA replication"/>
    <property type="evidence" value="ECO:0007669"/>
    <property type="project" value="EnsemblFungi"/>
</dbReference>
<dbReference type="GO" id="GO:0006974">
    <property type="term" value="P:DNA damage response"/>
    <property type="evidence" value="ECO:0007669"/>
    <property type="project" value="EnsemblFungi"/>
</dbReference>
<dbReference type="GO" id="GO:0000086">
    <property type="term" value="P:G2/M transition of mitotic cell cycle"/>
    <property type="evidence" value="ECO:0007669"/>
    <property type="project" value="EnsemblFungi"/>
</dbReference>
<evidence type="ECO:0000313" key="8">
    <source>
        <dbReference type="EMBL" id="CCK68422.1"/>
    </source>
</evidence>
<evidence type="ECO:0000256" key="5">
    <source>
        <dbReference type="SAM" id="MobiDB-lite"/>
    </source>
</evidence>
<dbReference type="PANTHER" id="PTHR10177">
    <property type="entry name" value="CYCLINS"/>
    <property type="match status" value="1"/>
</dbReference>
<reference evidence="8 9" key="1">
    <citation type="journal article" date="2011" name="Proc. Natl. Acad. Sci. U.S.A.">
        <title>Evolutionary erosion of yeast sex chromosomes by mating-type switching accidents.</title>
        <authorList>
            <person name="Gordon J.L."/>
            <person name="Armisen D."/>
            <person name="Proux-Wera E."/>
            <person name="Oheigeartaigh S.S."/>
            <person name="Byrne K.P."/>
            <person name="Wolfe K.H."/>
        </authorList>
    </citation>
    <scope>NUCLEOTIDE SEQUENCE [LARGE SCALE GENOMIC DNA]</scope>
    <source>
        <strain evidence="9">ATCC MYA-139 / BCRC 22969 / CBS 8797 / CCRC 22969 / KCTC 17520 / NBRC 10181 / NCYC 3082</strain>
    </source>
</reference>
<dbReference type="GO" id="GO:0000082">
    <property type="term" value="P:G1/S transition of mitotic cell cycle"/>
    <property type="evidence" value="ECO:0007669"/>
    <property type="project" value="EnsemblFungi"/>
</dbReference>
<dbReference type="InterPro" id="IPR039361">
    <property type="entry name" value="Cyclin"/>
</dbReference>
<dbReference type="Pfam" id="PF00134">
    <property type="entry name" value="Cyclin_N"/>
    <property type="match status" value="1"/>
</dbReference>
<keyword evidence="1" id="KW-0132">Cell division</keyword>
<dbReference type="RefSeq" id="XP_022462668.1">
    <property type="nucleotide sequence ID" value="XM_022611240.1"/>
</dbReference>
<evidence type="ECO:0000256" key="2">
    <source>
        <dbReference type="ARBA" id="ARBA00023127"/>
    </source>
</evidence>
<name>J7RUC0_HUIN7</name>
<accession>J7RUC0</accession>
<dbReference type="PROSITE" id="PS00292">
    <property type="entry name" value="CYCLINS"/>
    <property type="match status" value="1"/>
</dbReference>
<dbReference type="Gene3D" id="1.10.472.10">
    <property type="entry name" value="Cyclin-like"/>
    <property type="match status" value="2"/>
</dbReference>
<dbReference type="GO" id="GO:0005634">
    <property type="term" value="C:nucleus"/>
    <property type="evidence" value="ECO:0007669"/>
    <property type="project" value="EnsemblFungi"/>
</dbReference>
<dbReference type="EMBL" id="HE978314">
    <property type="protein sequence ID" value="CCK68422.1"/>
    <property type="molecule type" value="Genomic_DNA"/>
</dbReference>
<dbReference type="GO" id="GO:0006355">
    <property type="term" value="P:regulation of DNA-templated transcription"/>
    <property type="evidence" value="ECO:0007669"/>
    <property type="project" value="EnsemblFungi"/>
</dbReference>
<dbReference type="SMART" id="SM01332">
    <property type="entry name" value="Cyclin_C"/>
    <property type="match status" value="1"/>
</dbReference>
<dbReference type="GO" id="GO:0010696">
    <property type="term" value="P:positive regulation of mitotic spindle pole body separation"/>
    <property type="evidence" value="ECO:0007669"/>
    <property type="project" value="EnsemblFungi"/>
</dbReference>
<organism evidence="8 9">
    <name type="scientific">Huiozyma naganishii (strain ATCC MYA-139 / BCRC 22969 / CBS 8797 / KCTC 17520 / NBRC 10181 / NCYC 3082 / Yp74L-3)</name>
    <name type="common">Yeast</name>
    <name type="synonym">Kazachstania naganishii</name>
    <dbReference type="NCBI Taxonomy" id="1071383"/>
    <lineage>
        <taxon>Eukaryota</taxon>
        <taxon>Fungi</taxon>
        <taxon>Dikarya</taxon>
        <taxon>Ascomycota</taxon>
        <taxon>Saccharomycotina</taxon>
        <taxon>Saccharomycetes</taxon>
        <taxon>Saccharomycetales</taxon>
        <taxon>Saccharomycetaceae</taxon>
        <taxon>Huiozyma</taxon>
    </lineage>
</organism>
<dbReference type="InterPro" id="IPR046965">
    <property type="entry name" value="Cyclin_A/B-like"/>
</dbReference>
<dbReference type="GO" id="GO:0000307">
    <property type="term" value="C:cyclin-dependent protein kinase holoenzyme complex"/>
    <property type="evidence" value="ECO:0007669"/>
    <property type="project" value="EnsemblFungi"/>
</dbReference>
<dbReference type="PIRSF" id="PIRSF001771">
    <property type="entry name" value="Cyclin_A_B_D_E"/>
    <property type="match status" value="1"/>
</dbReference>
<dbReference type="InterPro" id="IPR013763">
    <property type="entry name" value="Cyclin-like_dom"/>
</dbReference>
<keyword evidence="9" id="KW-1185">Reference proteome</keyword>
<evidence type="ECO:0000256" key="4">
    <source>
        <dbReference type="RuleBase" id="RU000383"/>
    </source>
</evidence>
<dbReference type="InterPro" id="IPR006671">
    <property type="entry name" value="Cyclin_N"/>
</dbReference>
<feature type="domain" description="Cyclin-like" evidence="6">
    <location>
        <begin position="200"/>
        <end position="284"/>
    </location>
</feature>
<evidence type="ECO:0000313" key="9">
    <source>
        <dbReference type="Proteomes" id="UP000006310"/>
    </source>
</evidence>
<dbReference type="Proteomes" id="UP000006310">
    <property type="component" value="Chromosome 1"/>
</dbReference>
<feature type="domain" description="Cyclin C-terminal" evidence="7">
    <location>
        <begin position="293"/>
        <end position="412"/>
    </location>
</feature>
<dbReference type="SMART" id="SM00385">
    <property type="entry name" value="CYCLIN"/>
    <property type="match status" value="2"/>
</dbReference>
<evidence type="ECO:0000259" key="6">
    <source>
        <dbReference type="SMART" id="SM00385"/>
    </source>
</evidence>
<evidence type="ECO:0000259" key="7">
    <source>
        <dbReference type="SMART" id="SM01332"/>
    </source>
</evidence>
<dbReference type="GO" id="GO:0016538">
    <property type="term" value="F:cyclin-dependent protein serine/threonine kinase regulator activity"/>
    <property type="evidence" value="ECO:0007669"/>
    <property type="project" value="EnsemblFungi"/>
</dbReference>
<proteinExistence type="inferred from homology"/>
<dbReference type="GO" id="GO:1901673">
    <property type="term" value="P:regulation of mitotic spindle assembly"/>
    <property type="evidence" value="ECO:0007669"/>
    <property type="project" value="EnsemblFungi"/>
</dbReference>
<dbReference type="KEGG" id="kng:KNAG_0A07690"/>